<dbReference type="EMBL" id="JANQBD010000007">
    <property type="protein sequence ID" value="MCR8631952.1"/>
    <property type="molecule type" value="Genomic_DNA"/>
</dbReference>
<evidence type="ECO:0000313" key="2">
    <source>
        <dbReference type="Proteomes" id="UP001300012"/>
    </source>
</evidence>
<comment type="caution">
    <text evidence="1">The sequence shown here is derived from an EMBL/GenBank/DDBJ whole genome shotgun (WGS) entry which is preliminary data.</text>
</comment>
<sequence length="56" mass="7041">MNQIFFKELRKISYEDDMRYKLLLRGVKQILEKKREEGLLKRMFRKKKHIEAKAWK</sequence>
<organism evidence="1 2">
    <name type="scientific">Paenibacillus radicis</name>
    <name type="common">ex Xue et al. 2023</name>
    <dbReference type="NCBI Taxonomy" id="2972489"/>
    <lineage>
        <taxon>Bacteria</taxon>
        <taxon>Bacillati</taxon>
        <taxon>Bacillota</taxon>
        <taxon>Bacilli</taxon>
        <taxon>Bacillales</taxon>
        <taxon>Paenibacillaceae</taxon>
        <taxon>Paenibacillus</taxon>
    </lineage>
</organism>
<dbReference type="RefSeq" id="WP_258213536.1">
    <property type="nucleotide sequence ID" value="NZ_JANQBD010000007.1"/>
</dbReference>
<protein>
    <recommendedName>
        <fullName evidence="3">Fur-regulated basic protein FbpA</fullName>
    </recommendedName>
</protein>
<reference evidence="1 2" key="1">
    <citation type="submission" date="2022-08" db="EMBL/GenBank/DDBJ databases">
        <title>Paenibacillus endoradicis sp. nov., Paenibacillus radicibacter sp. nov and Paenibacillus pararadicis sp. nov., three cold-adapted plant growth-promoting bacteria isolated from root of Larix gmelinii in Great Khingan.</title>
        <authorList>
            <person name="Xue H."/>
        </authorList>
    </citation>
    <scope>NUCLEOTIDE SEQUENCE [LARGE SCALE GENOMIC DNA]</scope>
    <source>
        <strain evidence="1 2">N5-1-1-5</strain>
    </source>
</reference>
<accession>A0ABT1YFH6</accession>
<dbReference type="Proteomes" id="UP001300012">
    <property type="component" value="Unassembled WGS sequence"/>
</dbReference>
<evidence type="ECO:0000313" key="1">
    <source>
        <dbReference type="EMBL" id="MCR8631952.1"/>
    </source>
</evidence>
<gene>
    <name evidence="1" type="ORF">NV381_12105</name>
</gene>
<keyword evidence="2" id="KW-1185">Reference proteome</keyword>
<evidence type="ECO:0008006" key="3">
    <source>
        <dbReference type="Google" id="ProtNLM"/>
    </source>
</evidence>
<proteinExistence type="predicted"/>
<name>A0ABT1YFH6_9BACL</name>